<evidence type="ECO:0000259" key="2">
    <source>
        <dbReference type="Pfam" id="PF10551"/>
    </source>
</evidence>
<feature type="compositionally biased region" description="Acidic residues" evidence="1">
    <location>
        <begin position="120"/>
        <end position="129"/>
    </location>
</feature>
<sequence>MMNYALTMYIYEDAAICEEANGVAFRGNNHPKLTSINRGITFEGLRQLVHQTLRLQPYQQAILAQEINVAQNNQFRRRTKTKGQSRLWSGCSTVNIPTAAPNDNIGDEEYEDTLMGNDSEVGDYEQEEPNDYKKTPYDDDISELNTWTEDDDLQRGDVLWGEIHRMQVCEMPGGLQVEGVGWGPFNKPCQGKQKKETGGRDSEEGTTLHRVVQECMAGQAEGRTPDRRMPGDDSLVQFKRLFLAFKPYIDARWQLKPMLQVDGTFLYDKYKHPLLIVMGQNRNNNIVLVTFALLESEIETAWS</sequence>
<gene>
    <name evidence="3" type="ORF">G2W53_040813</name>
</gene>
<feature type="region of interest" description="Disordered" evidence="1">
    <location>
        <begin position="119"/>
        <end position="138"/>
    </location>
</feature>
<reference evidence="3" key="1">
    <citation type="submission" date="2020-09" db="EMBL/GenBank/DDBJ databases">
        <title>Genome-Enabled Discovery of Anthraquinone Biosynthesis in Senna tora.</title>
        <authorList>
            <person name="Kang S.-H."/>
            <person name="Pandey R.P."/>
            <person name="Lee C.-M."/>
            <person name="Sim J.-S."/>
            <person name="Jeong J.-T."/>
            <person name="Choi B.-S."/>
            <person name="Jung M."/>
            <person name="Ginzburg D."/>
            <person name="Zhao K."/>
            <person name="Won S.Y."/>
            <person name="Oh T.-J."/>
            <person name="Yu Y."/>
            <person name="Kim N.-H."/>
            <person name="Lee O.R."/>
            <person name="Lee T.-H."/>
            <person name="Bashyal P."/>
            <person name="Kim T.-S."/>
            <person name="Lee W.-H."/>
            <person name="Kawkins C."/>
            <person name="Kim C.-K."/>
            <person name="Kim J.S."/>
            <person name="Ahn B.O."/>
            <person name="Rhee S.Y."/>
            <person name="Sohng J.K."/>
        </authorList>
    </citation>
    <scope>NUCLEOTIDE SEQUENCE</scope>
    <source>
        <tissue evidence="3">Leaf</tissue>
    </source>
</reference>
<dbReference type="AlphaFoldDB" id="A0A834SE70"/>
<evidence type="ECO:0000313" key="3">
    <source>
        <dbReference type="EMBL" id="KAF7801702.1"/>
    </source>
</evidence>
<evidence type="ECO:0000256" key="1">
    <source>
        <dbReference type="SAM" id="MobiDB-lite"/>
    </source>
</evidence>
<dbReference type="Proteomes" id="UP000634136">
    <property type="component" value="Unassembled WGS sequence"/>
</dbReference>
<name>A0A834SE70_9FABA</name>
<comment type="caution">
    <text evidence="3">The sequence shown here is derived from an EMBL/GenBank/DDBJ whole genome shotgun (WGS) entry which is preliminary data.</text>
</comment>
<dbReference type="EMBL" id="JAAIUW010000013">
    <property type="protein sequence ID" value="KAF7801702.1"/>
    <property type="molecule type" value="Genomic_DNA"/>
</dbReference>
<feature type="domain" description="MULE transposase" evidence="2">
    <location>
        <begin position="259"/>
        <end position="302"/>
    </location>
</feature>
<accession>A0A834SE70</accession>
<dbReference type="OrthoDB" id="1410710at2759"/>
<protein>
    <recommendedName>
        <fullName evidence="2">MULE transposase domain-containing protein</fullName>
    </recommendedName>
</protein>
<keyword evidence="4" id="KW-1185">Reference proteome</keyword>
<evidence type="ECO:0000313" key="4">
    <source>
        <dbReference type="Proteomes" id="UP000634136"/>
    </source>
</evidence>
<dbReference type="Pfam" id="PF10551">
    <property type="entry name" value="MULE"/>
    <property type="match status" value="1"/>
</dbReference>
<organism evidence="3 4">
    <name type="scientific">Senna tora</name>
    <dbReference type="NCBI Taxonomy" id="362788"/>
    <lineage>
        <taxon>Eukaryota</taxon>
        <taxon>Viridiplantae</taxon>
        <taxon>Streptophyta</taxon>
        <taxon>Embryophyta</taxon>
        <taxon>Tracheophyta</taxon>
        <taxon>Spermatophyta</taxon>
        <taxon>Magnoliopsida</taxon>
        <taxon>eudicotyledons</taxon>
        <taxon>Gunneridae</taxon>
        <taxon>Pentapetalae</taxon>
        <taxon>rosids</taxon>
        <taxon>fabids</taxon>
        <taxon>Fabales</taxon>
        <taxon>Fabaceae</taxon>
        <taxon>Caesalpinioideae</taxon>
        <taxon>Cassia clade</taxon>
        <taxon>Senna</taxon>
    </lineage>
</organism>
<proteinExistence type="predicted"/>
<dbReference type="InterPro" id="IPR018289">
    <property type="entry name" value="MULE_transposase_dom"/>
</dbReference>